<comment type="caution">
    <text evidence="2">The sequence shown here is derived from an EMBL/GenBank/DDBJ whole genome shotgun (WGS) entry which is preliminary data.</text>
</comment>
<dbReference type="InterPro" id="IPR002686">
    <property type="entry name" value="Transposase_17"/>
</dbReference>
<dbReference type="PANTHER" id="PTHR36966">
    <property type="entry name" value="REP-ASSOCIATED TYROSINE TRANSPOSASE"/>
    <property type="match status" value="1"/>
</dbReference>
<evidence type="ECO:0000313" key="3">
    <source>
        <dbReference type="Proteomes" id="UP000051295"/>
    </source>
</evidence>
<proteinExistence type="predicted"/>
<dbReference type="GO" id="GO:0043565">
    <property type="term" value="F:sequence-specific DNA binding"/>
    <property type="evidence" value="ECO:0007669"/>
    <property type="project" value="TreeGrafter"/>
</dbReference>
<dbReference type="OrthoDB" id="9794403at2"/>
<dbReference type="NCBIfam" id="NF047646">
    <property type="entry name" value="REP_Tyr_transpos"/>
    <property type="match status" value="1"/>
</dbReference>
<dbReference type="Proteomes" id="UP000051295">
    <property type="component" value="Unassembled WGS sequence"/>
</dbReference>
<protein>
    <recommendedName>
        <fullName evidence="1">Transposase IS200-like domain-containing protein</fullName>
    </recommendedName>
</protein>
<dbReference type="SMART" id="SM01321">
    <property type="entry name" value="Y1_Tnp"/>
    <property type="match status" value="1"/>
</dbReference>
<gene>
    <name evidence="2" type="ORF">XM53_16240</name>
</gene>
<dbReference type="AlphaFoldDB" id="A0A0T5NRF0"/>
<dbReference type="InterPro" id="IPR036515">
    <property type="entry name" value="Transposase_17_sf"/>
</dbReference>
<feature type="domain" description="Transposase IS200-like" evidence="1">
    <location>
        <begin position="9"/>
        <end position="154"/>
    </location>
</feature>
<accession>A0A0T5NRF0</accession>
<dbReference type="GO" id="GO:0006313">
    <property type="term" value="P:DNA transposition"/>
    <property type="evidence" value="ECO:0007669"/>
    <property type="project" value="InterPro"/>
</dbReference>
<dbReference type="PANTHER" id="PTHR36966:SF1">
    <property type="entry name" value="REP-ASSOCIATED TYROSINE TRANSPOSASE"/>
    <property type="match status" value="1"/>
</dbReference>
<dbReference type="GO" id="GO:0004803">
    <property type="term" value="F:transposase activity"/>
    <property type="evidence" value="ECO:0007669"/>
    <property type="project" value="InterPro"/>
</dbReference>
<dbReference type="EMBL" id="LAXJ01000019">
    <property type="protein sequence ID" value="KRS11495.1"/>
    <property type="molecule type" value="Genomic_DNA"/>
</dbReference>
<dbReference type="PATRIC" id="fig|1641875.4.peg.1065"/>
<evidence type="ECO:0000313" key="2">
    <source>
        <dbReference type="EMBL" id="KRS11495.1"/>
    </source>
</evidence>
<keyword evidence="3" id="KW-1185">Reference proteome</keyword>
<evidence type="ECO:0000259" key="1">
    <source>
        <dbReference type="SMART" id="SM01321"/>
    </source>
</evidence>
<reference evidence="2 3" key="1">
    <citation type="submission" date="2015-04" db="EMBL/GenBank/DDBJ databases">
        <title>The draft genome sequence of Roseovarius sp.R12b.</title>
        <authorList>
            <person name="Li G."/>
            <person name="Lai Q."/>
            <person name="Shao Z."/>
            <person name="Yan P."/>
        </authorList>
    </citation>
    <scope>NUCLEOTIDE SEQUENCE [LARGE SCALE GENOMIC DNA]</scope>
    <source>
        <strain evidence="2 3">R12B</strain>
    </source>
</reference>
<organism evidence="2 3">
    <name type="scientific">Roseovarius atlanticus</name>
    <dbReference type="NCBI Taxonomy" id="1641875"/>
    <lineage>
        <taxon>Bacteria</taxon>
        <taxon>Pseudomonadati</taxon>
        <taxon>Pseudomonadota</taxon>
        <taxon>Alphaproteobacteria</taxon>
        <taxon>Rhodobacterales</taxon>
        <taxon>Roseobacteraceae</taxon>
        <taxon>Roseovarius</taxon>
    </lineage>
</organism>
<dbReference type="Gene3D" id="3.30.70.1290">
    <property type="entry name" value="Transposase IS200-like"/>
    <property type="match status" value="1"/>
</dbReference>
<dbReference type="SUPFAM" id="SSF143422">
    <property type="entry name" value="Transposase IS200-like"/>
    <property type="match status" value="1"/>
</dbReference>
<name>A0A0T5NRF0_9RHOB</name>
<sequence>MSNYLRPRITGATVFFTVNLAERGSHLLVEEIERLRAAVQQTRVERPFHIDAWVVLPDHLHAIWTLPEGDADFSTRWGAIKARFTRSLRNGCRVGFNPTLAIETGQAVGWNPTLHRSASKQRKGDAGIWQRRFWEHHVQGEEEYSALVRYCWMNPVKHGFVEEPKEWAYSSVHRDRADGRCVREVG</sequence>
<dbReference type="InterPro" id="IPR052715">
    <property type="entry name" value="RAYT_transposase"/>
</dbReference>
<dbReference type="RefSeq" id="WP_057795211.1">
    <property type="nucleotide sequence ID" value="NZ_LAXJ01000019.1"/>
</dbReference>
<dbReference type="STRING" id="1641875.XM53_16240"/>